<protein>
    <submittedName>
        <fullName evidence="1">Uncharacterized protein</fullName>
    </submittedName>
</protein>
<organism evidence="1 2">
    <name type="scientific">Ralstonia mannitolilytica</name>
    <dbReference type="NCBI Taxonomy" id="105219"/>
    <lineage>
        <taxon>Bacteria</taxon>
        <taxon>Pseudomonadati</taxon>
        <taxon>Pseudomonadota</taxon>
        <taxon>Betaproteobacteria</taxon>
        <taxon>Burkholderiales</taxon>
        <taxon>Burkholderiaceae</taxon>
        <taxon>Ralstonia</taxon>
    </lineage>
</organism>
<comment type="caution">
    <text evidence="1">The sequence shown here is derived from an EMBL/GenBank/DDBJ whole genome shotgun (WGS) entry which is preliminary data.</text>
</comment>
<reference evidence="1" key="1">
    <citation type="submission" date="2023-07" db="EMBL/GenBank/DDBJ databases">
        <authorList>
            <person name="Peeters C."/>
        </authorList>
    </citation>
    <scope>NUCLEOTIDE SEQUENCE</scope>
    <source>
        <strain evidence="1">R-77591</strain>
    </source>
</reference>
<sequence>MDVLSARYEGKTGLDQSRPTLPIHSEFFHTQEEADLHLRLLAAELNFDLVVQRRHESKQQQDGNYVFRVWRASGVAGHKAH</sequence>
<proteinExistence type="predicted"/>
<evidence type="ECO:0000313" key="1">
    <source>
        <dbReference type="EMBL" id="CAJ0697991.1"/>
    </source>
</evidence>
<gene>
    <name evidence="1" type="ORF">R77591_04898</name>
</gene>
<name>A0AAD2ES90_9RALS</name>
<dbReference type="Proteomes" id="UP001190002">
    <property type="component" value="Unassembled WGS sequence"/>
</dbReference>
<dbReference type="RefSeq" id="WP_222329219.1">
    <property type="nucleotide sequence ID" value="NZ_CATVXE010000039.1"/>
</dbReference>
<accession>A0AAD2ES90</accession>
<dbReference type="EMBL" id="CATVXE010000039">
    <property type="protein sequence ID" value="CAJ0697991.1"/>
    <property type="molecule type" value="Genomic_DNA"/>
</dbReference>
<evidence type="ECO:0000313" key="2">
    <source>
        <dbReference type="Proteomes" id="UP001190002"/>
    </source>
</evidence>
<dbReference type="AlphaFoldDB" id="A0AAD2ES90"/>